<accession>A0A9P0FMK3</accession>
<sequence>MSILFTVWTSNREQKRFIIEKEGINLLERVILKASEKFSLNGSTLVLESNGTPVEQDEVLLILKSEILILLASGEQWIPPDAQKSLESTNGVCSLTTTETISTFSTKSFSEKNNTLVDITNTPVVLADANFEFIWANFEVPWQKIPYNLIEILELGQKWQDCKPNISEICHTIVYEMRLIKTKIPIMENLTKNS</sequence>
<organism evidence="4 5">
    <name type="scientific">Brassicogethes aeneus</name>
    <name type="common">Rape pollen beetle</name>
    <name type="synonym">Meligethes aeneus</name>
    <dbReference type="NCBI Taxonomy" id="1431903"/>
    <lineage>
        <taxon>Eukaryota</taxon>
        <taxon>Metazoa</taxon>
        <taxon>Ecdysozoa</taxon>
        <taxon>Arthropoda</taxon>
        <taxon>Hexapoda</taxon>
        <taxon>Insecta</taxon>
        <taxon>Pterygota</taxon>
        <taxon>Neoptera</taxon>
        <taxon>Endopterygota</taxon>
        <taxon>Coleoptera</taxon>
        <taxon>Polyphaga</taxon>
        <taxon>Cucujiformia</taxon>
        <taxon>Nitidulidae</taxon>
        <taxon>Meligethinae</taxon>
        <taxon>Brassicogethes</taxon>
    </lineage>
</organism>
<protein>
    <recommendedName>
        <fullName evidence="3">CIDE-N domain-containing protein</fullName>
    </recommendedName>
</protein>
<dbReference type="OrthoDB" id="8806090at2759"/>
<keyword evidence="5" id="KW-1185">Reference proteome</keyword>
<dbReference type="Pfam" id="PF02017">
    <property type="entry name" value="CIDE-N"/>
    <property type="match status" value="1"/>
</dbReference>
<dbReference type="AlphaFoldDB" id="A0A9P0FMK3"/>
<dbReference type="GO" id="GO:0006915">
    <property type="term" value="P:apoptotic process"/>
    <property type="evidence" value="ECO:0007669"/>
    <property type="project" value="UniProtKB-UniRule"/>
</dbReference>
<dbReference type="SUPFAM" id="SSF54277">
    <property type="entry name" value="CAD &amp; PB1 domains"/>
    <property type="match status" value="1"/>
</dbReference>
<evidence type="ECO:0000313" key="4">
    <source>
        <dbReference type="EMBL" id="CAH0563115.1"/>
    </source>
</evidence>
<evidence type="ECO:0000259" key="3">
    <source>
        <dbReference type="PROSITE" id="PS51135"/>
    </source>
</evidence>
<evidence type="ECO:0000313" key="5">
    <source>
        <dbReference type="Proteomes" id="UP001154078"/>
    </source>
</evidence>
<name>A0A9P0FMK3_BRAAE</name>
<keyword evidence="1 2" id="KW-0053">Apoptosis</keyword>
<dbReference type="PROSITE" id="PS51135">
    <property type="entry name" value="CIDE_N"/>
    <property type="match status" value="1"/>
</dbReference>
<dbReference type="Proteomes" id="UP001154078">
    <property type="component" value="Chromosome 8"/>
</dbReference>
<reference evidence="4" key="1">
    <citation type="submission" date="2021-12" db="EMBL/GenBank/DDBJ databases">
        <authorList>
            <person name="King R."/>
        </authorList>
    </citation>
    <scope>NUCLEOTIDE SEQUENCE</scope>
</reference>
<evidence type="ECO:0000256" key="2">
    <source>
        <dbReference type="PROSITE-ProRule" id="PRU00447"/>
    </source>
</evidence>
<evidence type="ECO:0000256" key="1">
    <source>
        <dbReference type="ARBA" id="ARBA00022703"/>
    </source>
</evidence>
<feature type="domain" description="CIDE-N" evidence="3">
    <location>
        <begin position="1"/>
        <end position="79"/>
    </location>
</feature>
<dbReference type="InterPro" id="IPR003508">
    <property type="entry name" value="CIDE-N_dom"/>
</dbReference>
<dbReference type="SMART" id="SM00266">
    <property type="entry name" value="CAD"/>
    <property type="match status" value="1"/>
</dbReference>
<dbReference type="EMBL" id="OV121139">
    <property type="protein sequence ID" value="CAH0563115.1"/>
    <property type="molecule type" value="Genomic_DNA"/>
</dbReference>
<proteinExistence type="predicted"/>
<dbReference type="Gene3D" id="3.10.20.10">
    <property type="match status" value="1"/>
</dbReference>
<gene>
    <name evidence="4" type="ORF">MELIAE_LOCUS12100</name>
</gene>